<organism evidence="1 2">
    <name type="scientific">Pseudorhodobacter antarcticus</name>
    <dbReference type="NCBI Taxonomy" id="1077947"/>
    <lineage>
        <taxon>Bacteria</taxon>
        <taxon>Pseudomonadati</taxon>
        <taxon>Pseudomonadota</taxon>
        <taxon>Alphaproteobacteria</taxon>
        <taxon>Rhodobacterales</taxon>
        <taxon>Paracoccaceae</taxon>
        <taxon>Pseudorhodobacter</taxon>
    </lineage>
</organism>
<keyword evidence="2" id="KW-1185">Reference proteome</keyword>
<accession>A0A1H8MRE7</accession>
<evidence type="ECO:0000313" key="2">
    <source>
        <dbReference type="Proteomes" id="UP000183002"/>
    </source>
</evidence>
<dbReference type="Proteomes" id="UP000183002">
    <property type="component" value="Unassembled WGS sequence"/>
</dbReference>
<dbReference type="AlphaFoldDB" id="A0A1H8MRE7"/>
<protein>
    <submittedName>
        <fullName evidence="1">Uncharacterized protein</fullName>
    </submittedName>
</protein>
<dbReference type="STRING" id="1077947.SAMN05216227_10604"/>
<reference evidence="1 2" key="1">
    <citation type="submission" date="2016-10" db="EMBL/GenBank/DDBJ databases">
        <authorList>
            <person name="de Groot N.N."/>
        </authorList>
    </citation>
    <scope>NUCLEOTIDE SEQUENCE [LARGE SCALE GENOMIC DNA]</scope>
    <source>
        <strain evidence="1 2">CGMCC 1.10836</strain>
    </source>
</reference>
<proteinExistence type="predicted"/>
<dbReference type="RefSeq" id="WP_156215135.1">
    <property type="nucleotide sequence ID" value="NZ_FOCO01000060.1"/>
</dbReference>
<gene>
    <name evidence="1" type="ORF">SAMN05216227_10604</name>
</gene>
<sequence>MHDGRRLAIDVQIAEPLIHTIDGREQFYAVEGIAWHWAVDAGQPALLQLRGFRI</sequence>
<evidence type="ECO:0000313" key="1">
    <source>
        <dbReference type="EMBL" id="SEO19995.1"/>
    </source>
</evidence>
<name>A0A1H8MRE7_9RHOB</name>
<dbReference type="EMBL" id="FOCO01000060">
    <property type="protein sequence ID" value="SEO19995.1"/>
    <property type="molecule type" value="Genomic_DNA"/>
</dbReference>